<evidence type="ECO:0000256" key="4">
    <source>
        <dbReference type="ARBA" id="ARBA00022806"/>
    </source>
</evidence>
<keyword evidence="5 10" id="KW-0067">ATP-binding</keyword>
<dbReference type="PANTHER" id="PTHR11070">
    <property type="entry name" value="UVRD / RECB / PCRA DNA HELICASE FAMILY MEMBER"/>
    <property type="match status" value="1"/>
</dbReference>
<dbReference type="Gene3D" id="3.40.50.300">
    <property type="entry name" value="P-loop containing nucleotide triphosphate hydrolases"/>
    <property type="match status" value="2"/>
</dbReference>
<dbReference type="CDD" id="cd17932">
    <property type="entry name" value="DEXQc_UvrD"/>
    <property type="match status" value="1"/>
</dbReference>
<dbReference type="EMBL" id="ADGH01000004">
    <property type="protein sequence ID" value="EHG25385.1"/>
    <property type="molecule type" value="Genomic_DNA"/>
</dbReference>
<keyword evidence="7" id="KW-0413">Isomerase</keyword>
<evidence type="ECO:0000256" key="3">
    <source>
        <dbReference type="ARBA" id="ARBA00022801"/>
    </source>
</evidence>
<comment type="catalytic activity">
    <reaction evidence="9 11">
        <text>ATP + H2O = ADP + phosphate + H(+)</text>
        <dbReference type="Rhea" id="RHEA:13065"/>
        <dbReference type="ChEBI" id="CHEBI:15377"/>
        <dbReference type="ChEBI" id="CHEBI:15378"/>
        <dbReference type="ChEBI" id="CHEBI:30616"/>
        <dbReference type="ChEBI" id="CHEBI:43474"/>
        <dbReference type="ChEBI" id="CHEBI:456216"/>
        <dbReference type="EC" id="5.6.2.4"/>
    </reaction>
</comment>
<dbReference type="InterPro" id="IPR005751">
    <property type="entry name" value="ATP-dep_DNA_helicase_PcrA"/>
</dbReference>
<dbReference type="InterPro" id="IPR013986">
    <property type="entry name" value="DExx_box_DNA_helicase_dom_sf"/>
</dbReference>
<dbReference type="SUPFAM" id="SSF52540">
    <property type="entry name" value="P-loop containing nucleoside triphosphate hydrolases"/>
    <property type="match status" value="1"/>
</dbReference>
<evidence type="ECO:0000256" key="11">
    <source>
        <dbReference type="RuleBase" id="RU364053"/>
    </source>
</evidence>
<name>A0ABP2MTC4_9FIRM</name>
<sequence length="748" mass="84692">MDLFQGLNEPQQRAVACLEGPLLIVAGAGSGKTRVLTFRIANLLEHAVPPYRILAITFTNKAAREMRDRVDTLIGDSARDVWLSTFHSFCARFLRMEIEHLGTYAKNFVIYDASDTKGLIRECLKELNIDEKHTAPGAVQSHISDAKNRLLDVKTFAVQATDFFAEQVAKIYELYQSKLRANNALDFDDLLMLTVELLSNNEEIREKYQKKFQYILVDEYQDTNGAQYAITKLLAEGHRNICVVGDADQSIYGWRGADMRNILNFERDYPEATVILLEQNYRSTKNILAAANAVIDNNLTRKKKDLWTDNPTGDPLIVYEASTEKNEAAFIVREVERLHTMFNEKYGDIAVLYRTNAQSRNIEEAFYATGIPYAMVGAVRFYDRREIRDIIAYLRVIYNPRDTLSLLRIINVPKRGLGQTTLGRMMEKAAEYRISLFELITDAQLIGTIIPKLSAKVKFELENFAALIFTYMGQLGTRPLHEIVEDIIEESGYAAALEDDTKEDNHDRLENLREFISVAKNFEDGAEEGENGLEDFLAQISLISDVDETEQSDGNVTLMTFHAAKGLEFPTVFMAGMEEGLFPHSRTLLDDTEIEEERRTCYVGITRAERRLYLTYARQRTIYGRTEMSRPSRFLTEIPEELLEHKTADFFAESTSGRGRSDVWVRGSSGGRRSYLPPPLQHTAEDGSIIRPDAAAKFTAGDAVRHSKWGDGRIVAISGEGEDAELTIAFPGEGIKKFVQKYAPILKL</sequence>
<evidence type="ECO:0000256" key="2">
    <source>
        <dbReference type="ARBA" id="ARBA00022741"/>
    </source>
</evidence>
<dbReference type="Proteomes" id="UP000003175">
    <property type="component" value="Unassembled WGS sequence"/>
</dbReference>
<proteinExistence type="inferred from homology"/>
<dbReference type="CDD" id="cd18807">
    <property type="entry name" value="SF1_C_UvrD"/>
    <property type="match status" value="1"/>
</dbReference>
<reference evidence="14 15" key="1">
    <citation type="submission" date="2011-08" db="EMBL/GenBank/DDBJ databases">
        <title>The Genome Sequence of Selenomonas noxia F0398.</title>
        <authorList>
            <consortium name="The Broad Institute Genome Sequencing Platform"/>
            <person name="Earl A."/>
            <person name="Ward D."/>
            <person name="Feldgarden M."/>
            <person name="Gevers D."/>
            <person name="Izard J."/>
            <person name="Ganesan A."/>
            <person name="Blanton J.M."/>
            <person name="Baranova O.V."/>
            <person name="Tanner A.C."/>
            <person name="Dewhirst F.E."/>
            <person name="Young S.K."/>
            <person name="Zeng Q."/>
            <person name="Gargeya S."/>
            <person name="Fitzgerald M."/>
            <person name="Haas B."/>
            <person name="Abouelleil A."/>
            <person name="Alvarado L."/>
            <person name="Arachchi H.M."/>
            <person name="Berlin A."/>
            <person name="Brown A."/>
            <person name="Chapman S.B."/>
            <person name="Chen Z."/>
            <person name="Dunbar C."/>
            <person name="Freedman E."/>
            <person name="Gearin G."/>
            <person name="Gellesch M."/>
            <person name="Goldberg J."/>
            <person name="Griggs A."/>
            <person name="Gujja S."/>
            <person name="Heiman D."/>
            <person name="Howarth C."/>
            <person name="Larson L."/>
            <person name="Lui A."/>
            <person name="MacDonald P.J.P."/>
            <person name="Montmayeur A."/>
            <person name="Murphy C."/>
            <person name="Neiman D."/>
            <person name="Pearson M."/>
            <person name="Priest M."/>
            <person name="Roberts A."/>
            <person name="Saif S."/>
            <person name="Shea T."/>
            <person name="Shenoy N."/>
            <person name="Sisk P."/>
            <person name="Stolte C."/>
            <person name="Sykes S."/>
            <person name="Wortman J."/>
            <person name="Nusbaum C."/>
            <person name="Birren B."/>
        </authorList>
    </citation>
    <scope>NUCLEOTIDE SEQUENCE [LARGE SCALE GENOMIC DNA]</scope>
    <source>
        <strain evidence="14 15">F0398</strain>
    </source>
</reference>
<protein>
    <recommendedName>
        <fullName evidence="11">ATP-dependent DNA helicase</fullName>
        <ecNumber evidence="11">5.6.2.4</ecNumber>
    </recommendedName>
</protein>
<gene>
    <name evidence="14" type="ORF">HMPREF9432_00765</name>
</gene>
<dbReference type="GO" id="GO:0004386">
    <property type="term" value="F:helicase activity"/>
    <property type="evidence" value="ECO:0007669"/>
    <property type="project" value="UniProtKB-KW"/>
</dbReference>
<evidence type="ECO:0000313" key="15">
    <source>
        <dbReference type="Proteomes" id="UP000003175"/>
    </source>
</evidence>
<evidence type="ECO:0000259" key="12">
    <source>
        <dbReference type="PROSITE" id="PS51198"/>
    </source>
</evidence>
<dbReference type="InterPro" id="IPR014016">
    <property type="entry name" value="UvrD-like_ATP-bd"/>
</dbReference>
<keyword evidence="6 11" id="KW-0238">DNA-binding</keyword>
<comment type="caution">
    <text evidence="14">The sequence shown here is derived from an EMBL/GenBank/DDBJ whole genome shotgun (WGS) entry which is preliminary data.</text>
</comment>
<evidence type="ECO:0000256" key="5">
    <source>
        <dbReference type="ARBA" id="ARBA00022840"/>
    </source>
</evidence>
<evidence type="ECO:0000256" key="7">
    <source>
        <dbReference type="ARBA" id="ARBA00023235"/>
    </source>
</evidence>
<dbReference type="PROSITE" id="PS51198">
    <property type="entry name" value="UVRD_HELICASE_ATP_BIND"/>
    <property type="match status" value="1"/>
</dbReference>
<evidence type="ECO:0000256" key="10">
    <source>
        <dbReference type="PROSITE-ProRule" id="PRU00560"/>
    </source>
</evidence>
<evidence type="ECO:0000256" key="9">
    <source>
        <dbReference type="ARBA" id="ARBA00048988"/>
    </source>
</evidence>
<dbReference type="Pfam" id="PF21196">
    <property type="entry name" value="PcrA_UvrD_tudor"/>
    <property type="match status" value="1"/>
</dbReference>
<dbReference type="InterPro" id="IPR027417">
    <property type="entry name" value="P-loop_NTPase"/>
</dbReference>
<dbReference type="InterPro" id="IPR014017">
    <property type="entry name" value="DNA_helicase_UvrD-like_C"/>
</dbReference>
<keyword evidence="3 10" id="KW-0378">Hydrolase</keyword>
<dbReference type="PROSITE" id="PS51217">
    <property type="entry name" value="UVRD_HELICASE_CTER"/>
    <property type="match status" value="1"/>
</dbReference>
<dbReference type="PANTHER" id="PTHR11070:SF2">
    <property type="entry name" value="ATP-DEPENDENT DNA HELICASE SRS2"/>
    <property type="match status" value="1"/>
</dbReference>
<dbReference type="Pfam" id="PF00580">
    <property type="entry name" value="UvrD-helicase"/>
    <property type="match status" value="1"/>
</dbReference>
<evidence type="ECO:0000259" key="13">
    <source>
        <dbReference type="PROSITE" id="PS51217"/>
    </source>
</evidence>
<keyword evidence="2 10" id="KW-0547">Nucleotide-binding</keyword>
<dbReference type="InterPro" id="IPR000212">
    <property type="entry name" value="DNA_helicase_UvrD/REP"/>
</dbReference>
<keyword evidence="15" id="KW-1185">Reference proteome</keyword>
<dbReference type="Gene3D" id="1.10.486.10">
    <property type="entry name" value="PCRA, domain 4"/>
    <property type="match status" value="1"/>
</dbReference>
<accession>A0ABP2MTC4</accession>
<evidence type="ECO:0000256" key="6">
    <source>
        <dbReference type="ARBA" id="ARBA00023125"/>
    </source>
</evidence>
<comment type="catalytic activity">
    <reaction evidence="8">
        <text>Couples ATP hydrolysis with the unwinding of duplex DNA by translocating in the 3'-5' direction.</text>
        <dbReference type="EC" id="5.6.2.4"/>
    </reaction>
</comment>
<dbReference type="NCBIfam" id="TIGR01073">
    <property type="entry name" value="pcrA"/>
    <property type="match status" value="1"/>
</dbReference>
<feature type="binding site" evidence="10">
    <location>
        <begin position="26"/>
        <end position="33"/>
    </location>
    <ligand>
        <name>ATP</name>
        <dbReference type="ChEBI" id="CHEBI:30616"/>
    </ligand>
</feature>
<feature type="domain" description="UvrD-like helicase C-terminal" evidence="13">
    <location>
        <begin position="285"/>
        <end position="566"/>
    </location>
</feature>
<organism evidence="14 15">
    <name type="scientific">Selenomonas noxia F0398</name>
    <dbReference type="NCBI Taxonomy" id="702437"/>
    <lineage>
        <taxon>Bacteria</taxon>
        <taxon>Bacillati</taxon>
        <taxon>Bacillota</taxon>
        <taxon>Negativicutes</taxon>
        <taxon>Selenomonadales</taxon>
        <taxon>Selenomonadaceae</taxon>
        <taxon>Selenomonas</taxon>
    </lineage>
</organism>
<dbReference type="Gene3D" id="1.10.10.160">
    <property type="match status" value="1"/>
</dbReference>
<evidence type="ECO:0000256" key="1">
    <source>
        <dbReference type="ARBA" id="ARBA00009922"/>
    </source>
</evidence>
<dbReference type="EC" id="5.6.2.4" evidence="11"/>
<keyword evidence="4 10" id="KW-0347">Helicase</keyword>
<feature type="domain" description="UvrD-like helicase ATP-binding" evidence="12">
    <location>
        <begin position="5"/>
        <end position="284"/>
    </location>
</feature>
<evidence type="ECO:0000313" key="14">
    <source>
        <dbReference type="EMBL" id="EHG25385.1"/>
    </source>
</evidence>
<evidence type="ECO:0000256" key="8">
    <source>
        <dbReference type="ARBA" id="ARBA00034617"/>
    </source>
</evidence>
<dbReference type="Pfam" id="PF13361">
    <property type="entry name" value="UvrD_C"/>
    <property type="match status" value="1"/>
</dbReference>
<comment type="similarity">
    <text evidence="1 11">Belongs to the helicase family. UvrD subfamily.</text>
</comment>
<dbReference type="RefSeq" id="WP_006696110.1">
    <property type="nucleotide sequence ID" value="NZ_JH376858.1"/>
</dbReference>